<reference evidence="2 3" key="1">
    <citation type="submission" date="2018-12" db="EMBL/GenBank/DDBJ databases">
        <title>Identification of serotype of rogose Salmonella by whole genome sequencing.</title>
        <authorList>
            <person name="Sacchi C.T."/>
            <person name="Goncalves C.R."/>
            <person name="Tiba-Casas M.R."/>
        </authorList>
    </citation>
    <scope>NUCLEOTIDE SEQUENCE [LARGE SCALE GENOMIC DNA]</scope>
    <source>
        <strain evidence="2 3">169_17</strain>
    </source>
</reference>
<comment type="caution">
    <text evidence="2">The sequence shown here is derived from an EMBL/GenBank/DDBJ whole genome shotgun (WGS) entry which is preliminary data.</text>
</comment>
<dbReference type="EMBL" id="RSEO01000003">
    <property type="protein sequence ID" value="RXQ37373.1"/>
    <property type="molecule type" value="Genomic_DNA"/>
</dbReference>
<evidence type="ECO:0000313" key="2">
    <source>
        <dbReference type="EMBL" id="RXQ37373.1"/>
    </source>
</evidence>
<feature type="region of interest" description="Disordered" evidence="1">
    <location>
        <begin position="42"/>
        <end position="62"/>
    </location>
</feature>
<sequence>MSCGNWRIGSQGPCVKELPDGGYTLSGLQMSAFCRPDKQRAIRHYRHSPASRSLTSPAQSTG</sequence>
<organism evidence="2 3">
    <name type="scientific">Salmonella enterica</name>
    <name type="common">Salmonella choleraesuis</name>
    <dbReference type="NCBI Taxonomy" id="28901"/>
    <lineage>
        <taxon>Bacteria</taxon>
        <taxon>Pseudomonadati</taxon>
        <taxon>Pseudomonadota</taxon>
        <taxon>Gammaproteobacteria</taxon>
        <taxon>Enterobacterales</taxon>
        <taxon>Enterobacteriaceae</taxon>
        <taxon>Salmonella</taxon>
    </lineage>
</organism>
<evidence type="ECO:0000256" key="1">
    <source>
        <dbReference type="SAM" id="MobiDB-lite"/>
    </source>
</evidence>
<protein>
    <submittedName>
        <fullName evidence="2">Uncharacterized protein</fullName>
    </submittedName>
</protein>
<accession>A0A4Q1JFX4</accession>
<name>A0A4Q1JFX4_SALER</name>
<gene>
    <name evidence="2" type="ORF">EI538_05290</name>
</gene>
<evidence type="ECO:0000313" key="3">
    <source>
        <dbReference type="Proteomes" id="UP000290660"/>
    </source>
</evidence>
<proteinExistence type="predicted"/>
<feature type="compositionally biased region" description="Polar residues" evidence="1">
    <location>
        <begin position="50"/>
        <end position="62"/>
    </location>
</feature>
<dbReference type="AlphaFoldDB" id="A0A4Q1JFX4"/>
<dbReference type="Proteomes" id="UP000290660">
    <property type="component" value="Unassembled WGS sequence"/>
</dbReference>